<reference evidence="4" key="1">
    <citation type="submission" date="2020-08" db="EMBL/GenBank/DDBJ databases">
        <title>Multicomponent nature underlies the extraordinary mechanical properties of spider dragline silk.</title>
        <authorList>
            <person name="Kono N."/>
            <person name="Nakamura H."/>
            <person name="Mori M."/>
            <person name="Yoshida Y."/>
            <person name="Ohtoshi R."/>
            <person name="Malay A.D."/>
            <person name="Moran D.A.P."/>
            <person name="Tomita M."/>
            <person name="Numata K."/>
            <person name="Arakawa K."/>
        </authorList>
    </citation>
    <scope>NUCLEOTIDE SEQUENCE</scope>
</reference>
<dbReference type="PANTHER" id="PTHR12436">
    <property type="entry name" value="80 KDA MCM3-ASSOCIATED PROTEIN"/>
    <property type="match status" value="1"/>
</dbReference>
<accession>A0A8X6QM60</accession>
<evidence type="ECO:0000313" key="5">
    <source>
        <dbReference type="Proteomes" id="UP000887013"/>
    </source>
</evidence>
<evidence type="ECO:0000259" key="3">
    <source>
        <dbReference type="Pfam" id="PF03399"/>
    </source>
</evidence>
<keyword evidence="1" id="KW-0175">Coiled coil</keyword>
<feature type="compositionally biased region" description="Basic and acidic residues" evidence="2">
    <location>
        <begin position="117"/>
        <end position="142"/>
    </location>
</feature>
<sequence>MDNKNGDKDLDLEIVAGLDDYVVIPRPHSLIQSQLQSSTSKDKQMARESTLRKTLKERLLKEKALSRDGKKNLIKERSGLHSKVRSRSKLAQELDQKFEAFLEGAKKAMKRGSSRLEMSKITKEDSEKVSYRSSPSKEDTSKQELQLFKSMQEVAFTPLERYEVLNTRDNYLRLRDGKKGDSKVKKVNGVCPDMCPEKERYGRIAKNCLAIFETKMAFDSMSSSKDVDHRYMVKEYSRSSADQQEPLPHELRPVSVLKFTMDYLICNVIDRKNLNISIADWYDFIWNRTRSIRKDITQQQLCDVECVDILEKCARFHILCAELLSEEDTATFDPKINNENLTKCLQTLKHMYHDLQTKGIQCPNEAEFRAYDILLSLTEGETLRLVKDLRKDIFKSPPVKAAFEAALAFRSNNYVKFFQLMEKGTYLDCCIMHRYMHEARVQAMQVIIRAYSVPNNPTLLPLICLVKDLKFENTIDAANFCRWHGLTVDDTFVTIQRQTFQMPSSTYPISRATLLVGNKLLTTYSEIINNGPLQQNPLQWYQPHDSFSEEGILLNKIIPGIVTGKENEEDQEMDVEQTDTASIISKSSAITSSTPKKLESLKVENKIVFDPLVEKPSKNKSFVSPNDKSALFDFSKNNYNMSDVIPEEANFVSSQEISTSRTSSSFFLSKSLPKTINSLDSNKSLFMPAEKSKANNLQSDENLMNSHEWSSSTIPTPITVASTTFSFKSPAEHSSNSQKERKNSILHSPDNLNVSSTNISVSKFETFEKASSKSFHESSENKKLIGIEDFDEQRLDEMQNEHFEELSSDIEDRNYGDLFTQEKNNEDSSLELDMENEETLQKLREQKMNEIVINVSDEVSTECIEGLLAEICEASFKEEWDKKIKLENNLERMRLVLAKNAIYKWKLFCERRKQRKMYQNTEPISPWLPMLMNTEYVTSGATSPFSVYKKHCFLSRLTDSKLKQRERKPGWESLAASDFELLNNLSIFPLGYLKTFGINRFFKLCIVFVTYSDFDGSTFIEWMCKKFKLSALSGNSNEKSKLLSFYTLNSGKTLICIQAVILESQMNSMDIDFLKGTSAMILCIPKKFPNAQIYKGVSNQLHTLFDSETLLPSFPLFTFLLPSTEKYDIVNELSSYLDSRLYSRNTFSTLKMNQLSIPSFINYSDEILCAVKWLIENQENAPMILSSSFYNYLEDSFASVFNTLLWKISLQEYKPLSQMPQQIIIFYNKMLDCRANLLCSNFLLKVSEWWPPNELYMLQPEYRFIDVSLQRKCQDLMRNSHLPEFHGDPFSSSDLWHYVKQIADIVDSNKETLFLSVQSILRLSSNIDWLSIISKCANHILCNYCSNLENYINESIYYMKPDLDAINCDSFWQSFLSSLKQHHSLKKKRKIYEPFDESFAKVIKSDSGLDILFNNSDKVELKEFHLVDEKIFFDEFFNPEKKVKRDCAVSDIPDIPDNVNKQMDNLLSSLKSALKKQNEESDKFMDKLNESLSGKNCFTENSEKNNSFPIIDLEHPCEMKQFLQPGSFISEKEAIKESDDATDNFIFETSELKLGRVRFSDFPEYMHEANGVKDTSSDISNLLGRQLPSTISSASSISQKLLELKYNIQKNNILEDNLGSLLEL</sequence>
<dbReference type="Proteomes" id="UP000887013">
    <property type="component" value="Unassembled WGS sequence"/>
</dbReference>
<dbReference type="OrthoDB" id="6425801at2759"/>
<dbReference type="Pfam" id="PF03399">
    <property type="entry name" value="SAC3_GANP"/>
    <property type="match status" value="1"/>
</dbReference>
<keyword evidence="5" id="KW-1185">Reference proteome</keyword>
<name>A0A8X6QM60_NEPPI</name>
<evidence type="ECO:0000313" key="4">
    <source>
        <dbReference type="EMBL" id="GFU26292.1"/>
    </source>
</evidence>
<comment type="caution">
    <text evidence="4">The sequence shown here is derived from an EMBL/GenBank/DDBJ whole genome shotgun (WGS) entry which is preliminary data.</text>
</comment>
<dbReference type="GO" id="GO:0006406">
    <property type="term" value="P:mRNA export from nucleus"/>
    <property type="evidence" value="ECO:0007669"/>
    <property type="project" value="TreeGrafter"/>
</dbReference>
<feature type="domain" description="SAC3/GANP/THP3 conserved" evidence="3">
    <location>
        <begin position="194"/>
        <end position="489"/>
    </location>
</feature>
<dbReference type="InterPro" id="IPR045107">
    <property type="entry name" value="SAC3/GANP/THP3"/>
</dbReference>
<dbReference type="GO" id="GO:0070390">
    <property type="term" value="C:transcription export complex 2"/>
    <property type="evidence" value="ECO:0007669"/>
    <property type="project" value="TreeGrafter"/>
</dbReference>
<feature type="region of interest" description="Disordered" evidence="2">
    <location>
        <begin position="112"/>
        <end position="142"/>
    </location>
</feature>
<feature type="region of interest" description="Disordered" evidence="2">
    <location>
        <begin position="33"/>
        <end position="88"/>
    </location>
</feature>
<dbReference type="GO" id="GO:0005737">
    <property type="term" value="C:cytoplasm"/>
    <property type="evidence" value="ECO:0007669"/>
    <property type="project" value="TreeGrafter"/>
</dbReference>
<feature type="coiled-coil region" evidence="1">
    <location>
        <begin position="1460"/>
        <end position="1487"/>
    </location>
</feature>
<feature type="region of interest" description="Disordered" evidence="2">
    <location>
        <begin position="729"/>
        <end position="751"/>
    </location>
</feature>
<proteinExistence type="predicted"/>
<organism evidence="4 5">
    <name type="scientific">Nephila pilipes</name>
    <name type="common">Giant wood spider</name>
    <name type="synonym">Nephila maculata</name>
    <dbReference type="NCBI Taxonomy" id="299642"/>
    <lineage>
        <taxon>Eukaryota</taxon>
        <taxon>Metazoa</taxon>
        <taxon>Ecdysozoa</taxon>
        <taxon>Arthropoda</taxon>
        <taxon>Chelicerata</taxon>
        <taxon>Arachnida</taxon>
        <taxon>Araneae</taxon>
        <taxon>Araneomorphae</taxon>
        <taxon>Entelegynae</taxon>
        <taxon>Araneoidea</taxon>
        <taxon>Nephilidae</taxon>
        <taxon>Nephila</taxon>
    </lineage>
</organism>
<evidence type="ECO:0000256" key="2">
    <source>
        <dbReference type="SAM" id="MobiDB-lite"/>
    </source>
</evidence>
<dbReference type="InterPro" id="IPR005062">
    <property type="entry name" value="SAC3/GANP/THP3_conserved"/>
</dbReference>
<protein>
    <submittedName>
        <fullName evidence="4">Germinal-center associated nuclear protein</fullName>
    </submittedName>
</protein>
<evidence type="ECO:0000256" key="1">
    <source>
        <dbReference type="SAM" id="Coils"/>
    </source>
</evidence>
<dbReference type="Gene3D" id="1.25.40.990">
    <property type="match status" value="1"/>
</dbReference>
<gene>
    <name evidence="4" type="primary">Mcm3ap</name>
    <name evidence="4" type="ORF">NPIL_197581</name>
</gene>
<feature type="compositionally biased region" description="Basic and acidic residues" evidence="2">
    <location>
        <begin position="40"/>
        <end position="79"/>
    </location>
</feature>
<dbReference type="PANTHER" id="PTHR12436:SF3">
    <property type="entry name" value="GERMINAL-CENTER ASSOCIATED NUCLEAR PROTEIN"/>
    <property type="match status" value="1"/>
</dbReference>
<dbReference type="EMBL" id="BMAW01128574">
    <property type="protein sequence ID" value="GFU26292.1"/>
    <property type="molecule type" value="Genomic_DNA"/>
</dbReference>